<protein>
    <submittedName>
        <fullName evidence="5">AraC family transcriptional regulator</fullName>
    </submittedName>
</protein>
<dbReference type="SMART" id="SM00342">
    <property type="entry name" value="HTH_ARAC"/>
    <property type="match status" value="1"/>
</dbReference>
<reference evidence="5 6" key="1">
    <citation type="submission" date="2016-02" db="EMBL/GenBank/DDBJ databases">
        <title>Comparison of Clostridium stercorarium subspecies using comparative genomics and transcriptomics.</title>
        <authorList>
            <person name="Schellenberg J."/>
            <person name="Thallinger G."/>
            <person name="Levin D.B."/>
            <person name="Zhang X."/>
            <person name="Alvare G."/>
            <person name="Fristensky B."/>
            <person name="Sparling R."/>
        </authorList>
    </citation>
    <scope>NUCLEOTIDE SEQUENCE [LARGE SCALE GENOMIC DNA]</scope>
    <source>
        <strain evidence="5 6">DSM 2910</strain>
    </source>
</reference>
<feature type="domain" description="HTH araC/xylS-type" evidence="4">
    <location>
        <begin position="183"/>
        <end position="281"/>
    </location>
</feature>
<evidence type="ECO:0000259" key="4">
    <source>
        <dbReference type="PROSITE" id="PS01124"/>
    </source>
</evidence>
<dbReference type="SUPFAM" id="SSF51215">
    <property type="entry name" value="Regulatory protein AraC"/>
    <property type="match status" value="1"/>
</dbReference>
<dbReference type="PROSITE" id="PS00041">
    <property type="entry name" value="HTH_ARAC_FAMILY_1"/>
    <property type="match status" value="1"/>
</dbReference>
<dbReference type="OrthoDB" id="9813413at2"/>
<proteinExistence type="predicted"/>
<dbReference type="Gene3D" id="2.60.120.280">
    <property type="entry name" value="Regulatory protein AraC"/>
    <property type="match status" value="1"/>
</dbReference>
<dbReference type="RefSeq" id="WP_015359312.1">
    <property type="nucleotide sequence ID" value="NZ_CP014672.1"/>
</dbReference>
<dbReference type="InterPro" id="IPR009057">
    <property type="entry name" value="Homeodomain-like_sf"/>
</dbReference>
<dbReference type="GO" id="GO:0043565">
    <property type="term" value="F:sequence-specific DNA binding"/>
    <property type="evidence" value="ECO:0007669"/>
    <property type="project" value="InterPro"/>
</dbReference>
<keyword evidence="1" id="KW-0805">Transcription regulation</keyword>
<dbReference type="PANTHER" id="PTHR43280:SF30">
    <property type="entry name" value="MMSAB OPERON REGULATORY PROTEIN"/>
    <property type="match status" value="1"/>
</dbReference>
<dbReference type="GO" id="GO:0003700">
    <property type="term" value="F:DNA-binding transcription factor activity"/>
    <property type="evidence" value="ECO:0007669"/>
    <property type="project" value="InterPro"/>
</dbReference>
<keyword evidence="3" id="KW-0804">Transcription</keyword>
<dbReference type="Proteomes" id="UP000092971">
    <property type="component" value="Chromosome"/>
</dbReference>
<accession>A0A1B1YDY6</accession>
<dbReference type="SUPFAM" id="SSF46689">
    <property type="entry name" value="Homeodomain-like"/>
    <property type="match status" value="2"/>
</dbReference>
<evidence type="ECO:0000256" key="2">
    <source>
        <dbReference type="ARBA" id="ARBA00023125"/>
    </source>
</evidence>
<dbReference type="Pfam" id="PF02311">
    <property type="entry name" value="AraC_binding"/>
    <property type="match status" value="1"/>
</dbReference>
<keyword evidence="2" id="KW-0238">DNA-binding</keyword>
<dbReference type="PRINTS" id="PR00032">
    <property type="entry name" value="HTHARAC"/>
</dbReference>
<organism evidence="5 6">
    <name type="scientific">Thermoclostridium stercorarium subsp. thermolacticum DSM 2910</name>
    <dbReference type="NCBI Taxonomy" id="1121336"/>
    <lineage>
        <taxon>Bacteria</taxon>
        <taxon>Bacillati</taxon>
        <taxon>Bacillota</taxon>
        <taxon>Clostridia</taxon>
        <taxon>Eubacteriales</taxon>
        <taxon>Oscillospiraceae</taxon>
        <taxon>Thermoclostridium</taxon>
    </lineage>
</organism>
<dbReference type="InterPro" id="IPR037923">
    <property type="entry name" value="HTH-like"/>
</dbReference>
<evidence type="ECO:0000256" key="3">
    <source>
        <dbReference type="ARBA" id="ARBA00023163"/>
    </source>
</evidence>
<evidence type="ECO:0000313" key="6">
    <source>
        <dbReference type="Proteomes" id="UP000092971"/>
    </source>
</evidence>
<dbReference type="Gene3D" id="1.10.10.60">
    <property type="entry name" value="Homeodomain-like"/>
    <property type="match status" value="2"/>
</dbReference>
<name>A0A1B1YDY6_THEST</name>
<dbReference type="InterPro" id="IPR018060">
    <property type="entry name" value="HTH_AraC"/>
</dbReference>
<sequence length="293" mass="34281">MKPKFTNSARYKCLEYLKKHSVDLYLCYCGMEECEPGHYYGPATRSEYLIHYILSGKGIFQADGKTYHLGEYNAFVIYPDEITFYQADTEDPWTYIWVGFGGAKAETCLNYASLNKENRIGVFKCKEELVNCVKGMLNASKLTYANDLKREGFLFMFLSALINENNANEQHNIYDYPYQIYVEHALEFIDHNYDKDIKVNDIANYIGIDRSYFANIFKKIMHVSPQQYLINYRLEKARNLLKKSNLSISEISERIGYSDPLYFSKLFKKYYNISPTEYRTQIEELVSASKKGE</sequence>
<dbReference type="InterPro" id="IPR018062">
    <property type="entry name" value="HTH_AraC-typ_CS"/>
</dbReference>
<dbReference type="PANTHER" id="PTHR43280">
    <property type="entry name" value="ARAC-FAMILY TRANSCRIPTIONAL REGULATOR"/>
    <property type="match status" value="1"/>
</dbReference>
<dbReference type="EMBL" id="CP014672">
    <property type="protein sequence ID" value="ANW98970.1"/>
    <property type="molecule type" value="Genomic_DNA"/>
</dbReference>
<gene>
    <name evidence="5" type="ORF">CSTERTH_08000</name>
</gene>
<dbReference type="CDD" id="cd06986">
    <property type="entry name" value="cupin_MmsR-like_N"/>
    <property type="match status" value="1"/>
</dbReference>
<evidence type="ECO:0000313" key="5">
    <source>
        <dbReference type="EMBL" id="ANW98970.1"/>
    </source>
</evidence>
<dbReference type="PROSITE" id="PS01124">
    <property type="entry name" value="HTH_ARAC_FAMILY_2"/>
    <property type="match status" value="1"/>
</dbReference>
<dbReference type="AlphaFoldDB" id="A0A1B1YDY6"/>
<dbReference type="InterPro" id="IPR020449">
    <property type="entry name" value="Tscrpt_reg_AraC-type_HTH"/>
</dbReference>
<dbReference type="Pfam" id="PF12833">
    <property type="entry name" value="HTH_18"/>
    <property type="match status" value="1"/>
</dbReference>
<evidence type="ECO:0000256" key="1">
    <source>
        <dbReference type="ARBA" id="ARBA00023015"/>
    </source>
</evidence>
<dbReference type="InterPro" id="IPR003313">
    <property type="entry name" value="AraC-bd"/>
</dbReference>